<dbReference type="AlphaFoldDB" id="A0A4Q2IUR1"/>
<sequence>MTSAYRPEFEAALRLLARVSEAMRAQGFEAPVLVGGGAVEIYSNSAVTTGDFDLVTARQEAFEAALVEAGFVRPSGPGIATRGWIHPELRLGFEVVSSTLLGGLADRERLLLVDIAPEGTVAVLSVEDMIADRMGQYASGSAPDMLEQSRKLLSLHSDADRAYLDRRIREETAGDYGIEDL</sequence>
<dbReference type="OrthoDB" id="7432624at2"/>
<evidence type="ECO:0000313" key="1">
    <source>
        <dbReference type="EMBL" id="RXZ34255.1"/>
    </source>
</evidence>
<evidence type="ECO:0008006" key="3">
    <source>
        <dbReference type="Google" id="ProtNLM"/>
    </source>
</evidence>
<dbReference type="EMBL" id="SDPT01000001">
    <property type="protein sequence ID" value="RXZ34255.1"/>
    <property type="molecule type" value="Genomic_DNA"/>
</dbReference>
<protein>
    <recommendedName>
        <fullName evidence="3">Nucleotidyltransferase family protein</fullName>
    </recommendedName>
</protein>
<comment type="caution">
    <text evidence="1">The sequence shown here is derived from an EMBL/GenBank/DDBJ whole genome shotgun (WGS) entry which is preliminary data.</text>
</comment>
<organism evidence="1 2">
    <name type="scientific">Sphingomonas desiccabilis</name>
    <dbReference type="NCBI Taxonomy" id="429134"/>
    <lineage>
        <taxon>Bacteria</taxon>
        <taxon>Pseudomonadati</taxon>
        <taxon>Pseudomonadota</taxon>
        <taxon>Alphaproteobacteria</taxon>
        <taxon>Sphingomonadales</taxon>
        <taxon>Sphingomonadaceae</taxon>
        <taxon>Sphingomonas</taxon>
    </lineage>
</organism>
<name>A0A4Q2IUR1_9SPHN</name>
<accession>A0A4Q2IUR1</accession>
<evidence type="ECO:0000313" key="2">
    <source>
        <dbReference type="Proteomes" id="UP000292347"/>
    </source>
</evidence>
<dbReference type="RefSeq" id="WP_129340053.1">
    <property type="nucleotide sequence ID" value="NZ_JACIDD010000001.1"/>
</dbReference>
<gene>
    <name evidence="1" type="ORF">EO081_00660</name>
</gene>
<proteinExistence type="predicted"/>
<dbReference type="Proteomes" id="UP000292347">
    <property type="component" value="Unassembled WGS sequence"/>
</dbReference>
<keyword evidence="2" id="KW-1185">Reference proteome</keyword>
<reference evidence="1 2" key="1">
    <citation type="submission" date="2019-01" db="EMBL/GenBank/DDBJ databases">
        <title>Sphingomonas mucosissima sp. nov. and Sphingomonas desiccabilis sp. nov., from biological soil crusts in the Colorado Plateau, USA.</title>
        <authorList>
            <person name="Zhu D."/>
        </authorList>
    </citation>
    <scope>NUCLEOTIDE SEQUENCE [LARGE SCALE GENOMIC DNA]</scope>
    <source>
        <strain evidence="1 2">CP1D</strain>
    </source>
</reference>